<dbReference type="NCBIfam" id="TIGR00369">
    <property type="entry name" value="unchar_dom_1"/>
    <property type="match status" value="1"/>
</dbReference>
<dbReference type="Gene3D" id="3.10.129.10">
    <property type="entry name" value="Hotdog Thioesterase"/>
    <property type="match status" value="1"/>
</dbReference>
<dbReference type="GeneID" id="54417508"/>
<dbReference type="GO" id="GO:0016853">
    <property type="term" value="F:isomerase activity"/>
    <property type="evidence" value="ECO:0007669"/>
    <property type="project" value="UniProtKB-KW"/>
</dbReference>
<evidence type="ECO:0000313" key="6">
    <source>
        <dbReference type="RefSeq" id="XP_033537970.1"/>
    </source>
</evidence>
<evidence type="ECO:0000313" key="4">
    <source>
        <dbReference type="EMBL" id="KAF1816339.1"/>
    </source>
</evidence>
<reference evidence="6" key="2">
    <citation type="submission" date="2020-04" db="EMBL/GenBank/DDBJ databases">
        <authorList>
            <consortium name="NCBI Genome Project"/>
        </authorList>
    </citation>
    <scope>NUCLEOTIDE SEQUENCE</scope>
    <source>
        <strain evidence="6">CBS 781.70</strain>
    </source>
</reference>
<dbReference type="PANTHER" id="PTHR21660">
    <property type="entry name" value="THIOESTERASE SUPERFAMILY MEMBER-RELATED"/>
    <property type="match status" value="1"/>
</dbReference>
<dbReference type="SUPFAM" id="SSF54637">
    <property type="entry name" value="Thioesterase/thiol ester dehydrase-isomerase"/>
    <property type="match status" value="1"/>
</dbReference>
<feature type="domain" description="Thioesterase" evidence="3">
    <location>
        <begin position="72"/>
        <end position="142"/>
    </location>
</feature>
<comment type="similarity">
    <text evidence="1">Belongs to the thioesterase PaaI family.</text>
</comment>
<evidence type="ECO:0000259" key="3">
    <source>
        <dbReference type="Pfam" id="PF03061"/>
    </source>
</evidence>
<dbReference type="InterPro" id="IPR006683">
    <property type="entry name" value="Thioestr_dom"/>
</dbReference>
<dbReference type="Pfam" id="PF03061">
    <property type="entry name" value="4HBT"/>
    <property type="match status" value="1"/>
</dbReference>
<protein>
    <submittedName>
        <fullName evidence="4 6">Thioesterase/thiol ester dehydrase-isomerase</fullName>
    </submittedName>
</protein>
<keyword evidence="2" id="KW-0378">Hydrolase</keyword>
<evidence type="ECO:0000313" key="5">
    <source>
        <dbReference type="Proteomes" id="UP000504638"/>
    </source>
</evidence>
<keyword evidence="4" id="KW-0413">Isomerase</keyword>
<organism evidence="4">
    <name type="scientific">Eremomyces bilateralis CBS 781.70</name>
    <dbReference type="NCBI Taxonomy" id="1392243"/>
    <lineage>
        <taxon>Eukaryota</taxon>
        <taxon>Fungi</taxon>
        <taxon>Dikarya</taxon>
        <taxon>Ascomycota</taxon>
        <taxon>Pezizomycotina</taxon>
        <taxon>Dothideomycetes</taxon>
        <taxon>Dothideomycetes incertae sedis</taxon>
        <taxon>Eremomycetales</taxon>
        <taxon>Eremomycetaceae</taxon>
        <taxon>Eremomyces</taxon>
    </lineage>
</organism>
<dbReference type="CDD" id="cd03443">
    <property type="entry name" value="PaaI_thioesterase"/>
    <property type="match status" value="1"/>
</dbReference>
<dbReference type="InterPro" id="IPR029069">
    <property type="entry name" value="HotDog_dom_sf"/>
</dbReference>
<dbReference type="EMBL" id="ML975150">
    <property type="protein sequence ID" value="KAF1816339.1"/>
    <property type="molecule type" value="Genomic_DNA"/>
</dbReference>
<evidence type="ECO:0000256" key="1">
    <source>
        <dbReference type="ARBA" id="ARBA00008324"/>
    </source>
</evidence>
<dbReference type="GO" id="GO:0047617">
    <property type="term" value="F:fatty acyl-CoA hydrolase activity"/>
    <property type="evidence" value="ECO:0007669"/>
    <property type="project" value="InterPro"/>
</dbReference>
<gene>
    <name evidence="4 6" type="ORF">P152DRAFT_409149</name>
</gene>
<reference evidence="6" key="3">
    <citation type="submission" date="2025-04" db="UniProtKB">
        <authorList>
            <consortium name="RefSeq"/>
        </authorList>
    </citation>
    <scope>IDENTIFICATION</scope>
    <source>
        <strain evidence="6">CBS 781.70</strain>
    </source>
</reference>
<keyword evidence="5" id="KW-1185">Reference proteome</keyword>
<accession>A0A6G1GEN9</accession>
<dbReference type="OrthoDB" id="46529at2759"/>
<dbReference type="Proteomes" id="UP000504638">
    <property type="component" value="Unplaced"/>
</dbReference>
<dbReference type="AlphaFoldDB" id="A0A6G1GEN9"/>
<proteinExistence type="inferred from homology"/>
<reference evidence="4 6" key="1">
    <citation type="submission" date="2020-01" db="EMBL/GenBank/DDBJ databases">
        <authorList>
            <consortium name="DOE Joint Genome Institute"/>
            <person name="Haridas S."/>
            <person name="Albert R."/>
            <person name="Binder M."/>
            <person name="Bloem J."/>
            <person name="Labutti K."/>
            <person name="Salamov A."/>
            <person name="Andreopoulos B."/>
            <person name="Baker S.E."/>
            <person name="Barry K."/>
            <person name="Bills G."/>
            <person name="Bluhm B.H."/>
            <person name="Cannon C."/>
            <person name="Castanera R."/>
            <person name="Culley D.E."/>
            <person name="Daum C."/>
            <person name="Ezra D."/>
            <person name="Gonzalez J.B."/>
            <person name="Henrissat B."/>
            <person name="Kuo A."/>
            <person name="Liang C."/>
            <person name="Lipzen A."/>
            <person name="Lutzoni F."/>
            <person name="Magnuson J."/>
            <person name="Mondo S."/>
            <person name="Nolan M."/>
            <person name="Ohm R."/>
            <person name="Pangilinan J."/>
            <person name="Park H.-J."/>
            <person name="Ramirez L."/>
            <person name="Alfaro M."/>
            <person name="Sun H."/>
            <person name="Tritt A."/>
            <person name="Yoshinaga Y."/>
            <person name="Zwiers L.-H."/>
            <person name="Turgeon B.G."/>
            <person name="Goodwin S.B."/>
            <person name="Spatafora J.W."/>
            <person name="Crous P.W."/>
            <person name="Grigoriev I.V."/>
        </authorList>
    </citation>
    <scope>NUCLEOTIDE SEQUENCE</scope>
    <source>
        <strain evidence="4 6">CBS 781.70</strain>
    </source>
</reference>
<dbReference type="PANTHER" id="PTHR21660:SF11">
    <property type="entry name" value="FAMILY PROTEIN, PUTATIVE (AFU_ORTHOLOGUE AFUA_4G04355)-RELATED"/>
    <property type="match status" value="1"/>
</dbReference>
<evidence type="ECO:0000256" key="2">
    <source>
        <dbReference type="ARBA" id="ARBA00022801"/>
    </source>
</evidence>
<dbReference type="InterPro" id="IPR039298">
    <property type="entry name" value="ACOT13"/>
</dbReference>
<sequence>MASPSVEPSDIPIPTGSDSACFTHISNQIALRVPLSPIYHLLLSPPALRLVHASPGLIRAHLILGPQHLNAGGSLHGSASATIVDWAGGMAIASWDLRSGTGVSADIHVNYIGGAREGETVEIEGRAEKVGGGLAFTSVRIAKVRERGEVGPLVITATHTKYVRGTAPVRKDVASVEPSA</sequence>
<dbReference type="InterPro" id="IPR003736">
    <property type="entry name" value="PAAI_dom"/>
</dbReference>
<name>A0A6G1GEN9_9PEZI</name>
<dbReference type="RefSeq" id="XP_033537970.1">
    <property type="nucleotide sequence ID" value="XM_033676938.1"/>
</dbReference>